<dbReference type="InterPro" id="IPR000719">
    <property type="entry name" value="Prot_kinase_dom"/>
</dbReference>
<keyword evidence="4 15" id="KW-0812">Transmembrane</keyword>
<evidence type="ECO:0000256" key="8">
    <source>
        <dbReference type="ARBA" id="ARBA00022777"/>
    </source>
</evidence>
<dbReference type="AlphaFoldDB" id="A0AA88DFK8"/>
<keyword evidence="5" id="KW-0732">Signal</keyword>
<feature type="compositionally biased region" description="Basic residues" evidence="14">
    <location>
        <begin position="105"/>
        <end position="116"/>
    </location>
</feature>
<gene>
    <name evidence="17" type="ORF">TIFTF001_022524</name>
</gene>
<feature type="compositionally biased region" description="Basic and acidic residues" evidence="14">
    <location>
        <begin position="85"/>
        <end position="104"/>
    </location>
</feature>
<evidence type="ECO:0000256" key="5">
    <source>
        <dbReference type="ARBA" id="ARBA00022729"/>
    </source>
</evidence>
<keyword evidence="9" id="KW-0067">ATP-binding</keyword>
<evidence type="ECO:0000256" key="10">
    <source>
        <dbReference type="ARBA" id="ARBA00022989"/>
    </source>
</evidence>
<evidence type="ECO:0000256" key="3">
    <source>
        <dbReference type="ARBA" id="ARBA00022679"/>
    </source>
</evidence>
<evidence type="ECO:0000256" key="1">
    <source>
        <dbReference type="ARBA" id="ARBA00004167"/>
    </source>
</evidence>
<protein>
    <recommendedName>
        <fullName evidence="16">Protein kinase domain-containing protein</fullName>
    </recommendedName>
</protein>
<feature type="compositionally biased region" description="Basic and acidic residues" evidence="14">
    <location>
        <begin position="13"/>
        <end position="41"/>
    </location>
</feature>
<keyword evidence="18" id="KW-1185">Reference proteome</keyword>
<feature type="compositionally biased region" description="Gly residues" evidence="14">
    <location>
        <begin position="119"/>
        <end position="131"/>
    </location>
</feature>
<evidence type="ECO:0000256" key="9">
    <source>
        <dbReference type="ARBA" id="ARBA00022840"/>
    </source>
</evidence>
<evidence type="ECO:0000256" key="14">
    <source>
        <dbReference type="SAM" id="MobiDB-lite"/>
    </source>
</evidence>
<keyword evidence="3" id="KW-0808">Transferase</keyword>
<accession>A0AA88DFK8</accession>
<evidence type="ECO:0000313" key="18">
    <source>
        <dbReference type="Proteomes" id="UP001187192"/>
    </source>
</evidence>
<dbReference type="PANTHER" id="PTHR27002:SF1080">
    <property type="entry name" value="CYSTEINE-RICH RECEPTOR-LIKE PROTEIN KINASE 29"/>
    <property type="match status" value="1"/>
</dbReference>
<dbReference type="Proteomes" id="UP001187192">
    <property type="component" value="Unassembled WGS sequence"/>
</dbReference>
<dbReference type="PANTHER" id="PTHR27002">
    <property type="entry name" value="RECEPTOR-LIKE SERINE/THREONINE-PROTEIN KINASE SD1-8"/>
    <property type="match status" value="1"/>
</dbReference>
<feature type="region of interest" description="Disordered" evidence="14">
    <location>
        <begin position="1"/>
        <end position="150"/>
    </location>
</feature>
<evidence type="ECO:0000256" key="6">
    <source>
        <dbReference type="ARBA" id="ARBA00022737"/>
    </source>
</evidence>
<dbReference type="GO" id="GO:0004674">
    <property type="term" value="F:protein serine/threonine kinase activity"/>
    <property type="evidence" value="ECO:0007669"/>
    <property type="project" value="UniProtKB-KW"/>
</dbReference>
<feature type="compositionally biased region" description="Gly residues" evidence="14">
    <location>
        <begin position="1"/>
        <end position="12"/>
    </location>
</feature>
<dbReference type="InterPro" id="IPR001245">
    <property type="entry name" value="Ser-Thr/Tyr_kinase_cat_dom"/>
</dbReference>
<dbReference type="InterPro" id="IPR008266">
    <property type="entry name" value="Tyr_kinase_AS"/>
</dbReference>
<keyword evidence="7" id="KW-0547">Nucleotide-binding</keyword>
<keyword evidence="11 15" id="KW-0472">Membrane</keyword>
<feature type="region of interest" description="Disordered" evidence="14">
    <location>
        <begin position="548"/>
        <end position="579"/>
    </location>
</feature>
<feature type="compositionally biased region" description="Gly residues" evidence="14">
    <location>
        <begin position="59"/>
        <end position="84"/>
    </location>
</feature>
<dbReference type="InterPro" id="IPR011009">
    <property type="entry name" value="Kinase-like_dom_sf"/>
</dbReference>
<reference evidence="17" key="1">
    <citation type="submission" date="2023-07" db="EMBL/GenBank/DDBJ databases">
        <title>draft genome sequence of fig (Ficus carica).</title>
        <authorList>
            <person name="Takahashi T."/>
            <person name="Nishimura K."/>
        </authorList>
    </citation>
    <scope>NUCLEOTIDE SEQUENCE</scope>
</reference>
<keyword evidence="10 15" id="KW-1133">Transmembrane helix</keyword>
<dbReference type="GO" id="GO:0006950">
    <property type="term" value="P:response to stress"/>
    <property type="evidence" value="ECO:0007669"/>
    <property type="project" value="UniProtKB-ARBA"/>
</dbReference>
<dbReference type="Gene3D" id="3.30.200.20">
    <property type="entry name" value="Phosphorylase Kinase, domain 1"/>
    <property type="match status" value="1"/>
</dbReference>
<comment type="caution">
    <text evidence="17">The sequence shown here is derived from an EMBL/GenBank/DDBJ whole genome shotgun (WGS) entry which is preliminary data.</text>
</comment>
<evidence type="ECO:0000256" key="11">
    <source>
        <dbReference type="ARBA" id="ARBA00023136"/>
    </source>
</evidence>
<keyword evidence="12" id="KW-0675">Receptor</keyword>
<sequence>MGGHRAAGGGGAEGREEREREKGREREKRGKERERGRERGGRGVVGGGGVCRGSVRWGEAGGGGLWVGGAPGELGGWLGAGEGGPQERGEERERGRERGREREKRRERKGGRRRRLAGAGAGGGGAGGGSPTLGVGRRRPSPAAGRSPATEKILGGKCNVRFYNEQFGGTYNVPISPPIQGNSTTEPPSKSPPTITGGNNSLANPDPNGKLSSTSRTVVFVIVPILVLVTLLAIGCTILLYKRTKKAAHDIDRSKSLESVHFELQTIKEATDDFSGANKLGQGGFGSVYKGRLSNSQEIGVKRFCLEASERLLIYEFLGNDSLDSFIFDPIRCTELTWKLRYKIICGIAWEILYLHEDSKHRIIHRDLRASNVLLDENMNPKISDFGMARLFVVDQSEADARRHMGTYNVLIMFWSCIGYMAPEYASHGCFSAKSDLFSFGVLILELVSGKQNSWWDSSGDLVHLLSYTWRIWKEGNASKLIDSTVLGGEGSRSSEIMRCIHIGLLCVQESAEQRPTMSSVVLMLTSHSTTLPLPSRPAFFMYNNTLAGPNSGKTEPDSGETKSKQSVTTERTTYSSIS</sequence>
<feature type="region of interest" description="Disordered" evidence="14">
    <location>
        <begin position="173"/>
        <end position="209"/>
    </location>
</feature>
<keyword evidence="13" id="KW-0325">Glycoprotein</keyword>
<dbReference type="SMART" id="SM00219">
    <property type="entry name" value="TyrKc"/>
    <property type="match status" value="1"/>
</dbReference>
<evidence type="ECO:0000256" key="7">
    <source>
        <dbReference type="ARBA" id="ARBA00022741"/>
    </source>
</evidence>
<dbReference type="SUPFAM" id="SSF56112">
    <property type="entry name" value="Protein kinase-like (PK-like)"/>
    <property type="match status" value="1"/>
</dbReference>
<evidence type="ECO:0000256" key="15">
    <source>
        <dbReference type="SAM" id="Phobius"/>
    </source>
</evidence>
<dbReference type="EMBL" id="BTGU01000046">
    <property type="protein sequence ID" value="GMN53382.1"/>
    <property type="molecule type" value="Genomic_DNA"/>
</dbReference>
<proteinExistence type="predicted"/>
<dbReference type="Pfam" id="PF07714">
    <property type="entry name" value="PK_Tyr_Ser-Thr"/>
    <property type="match status" value="1"/>
</dbReference>
<keyword evidence="6" id="KW-0677">Repeat</keyword>
<evidence type="ECO:0000256" key="2">
    <source>
        <dbReference type="ARBA" id="ARBA00022527"/>
    </source>
</evidence>
<feature type="compositionally biased region" description="Gly residues" evidence="14">
    <location>
        <begin position="42"/>
        <end position="51"/>
    </location>
</feature>
<evidence type="ECO:0000313" key="17">
    <source>
        <dbReference type="EMBL" id="GMN53382.1"/>
    </source>
</evidence>
<evidence type="ECO:0000256" key="12">
    <source>
        <dbReference type="ARBA" id="ARBA00023170"/>
    </source>
</evidence>
<dbReference type="FunFam" id="1.10.510.10:FF:000129">
    <property type="entry name" value="cysteine-rich receptor-like protein kinase 10"/>
    <property type="match status" value="1"/>
</dbReference>
<dbReference type="PROSITE" id="PS50011">
    <property type="entry name" value="PROTEIN_KINASE_DOM"/>
    <property type="match status" value="1"/>
</dbReference>
<dbReference type="GO" id="GO:0005524">
    <property type="term" value="F:ATP binding"/>
    <property type="evidence" value="ECO:0007669"/>
    <property type="project" value="UniProtKB-KW"/>
</dbReference>
<feature type="transmembrane region" description="Helical" evidence="15">
    <location>
        <begin position="218"/>
        <end position="241"/>
    </location>
</feature>
<evidence type="ECO:0000256" key="4">
    <source>
        <dbReference type="ARBA" id="ARBA00022692"/>
    </source>
</evidence>
<keyword evidence="8" id="KW-0418">Kinase</keyword>
<dbReference type="PROSITE" id="PS00109">
    <property type="entry name" value="PROTEIN_KINASE_TYR"/>
    <property type="match status" value="1"/>
</dbReference>
<evidence type="ECO:0000259" key="16">
    <source>
        <dbReference type="PROSITE" id="PS50011"/>
    </source>
</evidence>
<feature type="compositionally biased region" description="Low complexity" evidence="14">
    <location>
        <begin position="183"/>
        <end position="196"/>
    </location>
</feature>
<feature type="compositionally biased region" description="Polar residues" evidence="14">
    <location>
        <begin position="565"/>
        <end position="579"/>
    </location>
</feature>
<feature type="domain" description="Protein kinase" evidence="16">
    <location>
        <begin position="226"/>
        <end position="531"/>
    </location>
</feature>
<dbReference type="Gene3D" id="1.10.510.10">
    <property type="entry name" value="Transferase(Phosphotransferase) domain 1"/>
    <property type="match status" value="1"/>
</dbReference>
<organism evidence="17 18">
    <name type="scientific">Ficus carica</name>
    <name type="common">Common fig</name>
    <dbReference type="NCBI Taxonomy" id="3494"/>
    <lineage>
        <taxon>Eukaryota</taxon>
        <taxon>Viridiplantae</taxon>
        <taxon>Streptophyta</taxon>
        <taxon>Embryophyta</taxon>
        <taxon>Tracheophyta</taxon>
        <taxon>Spermatophyta</taxon>
        <taxon>Magnoliopsida</taxon>
        <taxon>eudicotyledons</taxon>
        <taxon>Gunneridae</taxon>
        <taxon>Pentapetalae</taxon>
        <taxon>rosids</taxon>
        <taxon>fabids</taxon>
        <taxon>Rosales</taxon>
        <taxon>Moraceae</taxon>
        <taxon>Ficeae</taxon>
        <taxon>Ficus</taxon>
    </lineage>
</organism>
<keyword evidence="2" id="KW-0723">Serine/threonine-protein kinase</keyword>
<dbReference type="GO" id="GO:0005886">
    <property type="term" value="C:plasma membrane"/>
    <property type="evidence" value="ECO:0007669"/>
    <property type="project" value="TreeGrafter"/>
</dbReference>
<feature type="compositionally biased region" description="Basic and acidic residues" evidence="14">
    <location>
        <begin position="555"/>
        <end position="564"/>
    </location>
</feature>
<comment type="subcellular location">
    <subcellularLocation>
        <location evidence="1">Membrane</location>
        <topology evidence="1">Single-pass membrane protein</topology>
    </subcellularLocation>
</comment>
<dbReference type="GO" id="GO:0004713">
    <property type="term" value="F:protein tyrosine kinase activity"/>
    <property type="evidence" value="ECO:0007669"/>
    <property type="project" value="InterPro"/>
</dbReference>
<evidence type="ECO:0000256" key="13">
    <source>
        <dbReference type="ARBA" id="ARBA00023180"/>
    </source>
</evidence>
<name>A0AA88DFK8_FICCA</name>
<dbReference type="InterPro" id="IPR020635">
    <property type="entry name" value="Tyr_kinase_cat_dom"/>
</dbReference>